<feature type="compositionally biased region" description="Acidic residues" evidence="1">
    <location>
        <begin position="113"/>
        <end position="126"/>
    </location>
</feature>
<dbReference type="KEGG" id="pfy:PFICI_02010"/>
<dbReference type="EMBL" id="KI912109">
    <property type="protein sequence ID" value="ETS88182.1"/>
    <property type="molecule type" value="Genomic_DNA"/>
</dbReference>
<gene>
    <name evidence="2" type="ORF">PFICI_02010</name>
</gene>
<organism evidence="2 3">
    <name type="scientific">Pestalotiopsis fici (strain W106-1 / CGMCC3.15140)</name>
    <dbReference type="NCBI Taxonomy" id="1229662"/>
    <lineage>
        <taxon>Eukaryota</taxon>
        <taxon>Fungi</taxon>
        <taxon>Dikarya</taxon>
        <taxon>Ascomycota</taxon>
        <taxon>Pezizomycotina</taxon>
        <taxon>Sordariomycetes</taxon>
        <taxon>Xylariomycetidae</taxon>
        <taxon>Amphisphaeriales</taxon>
        <taxon>Sporocadaceae</taxon>
        <taxon>Pestalotiopsis</taxon>
    </lineage>
</organism>
<evidence type="ECO:0000313" key="2">
    <source>
        <dbReference type="EMBL" id="ETS88182.1"/>
    </source>
</evidence>
<feature type="region of interest" description="Disordered" evidence="1">
    <location>
        <begin position="86"/>
        <end position="126"/>
    </location>
</feature>
<accession>W3XRQ2</accession>
<dbReference type="InParanoid" id="W3XRQ2"/>
<dbReference type="Proteomes" id="UP000030651">
    <property type="component" value="Unassembled WGS sequence"/>
</dbReference>
<protein>
    <submittedName>
        <fullName evidence="2">Uncharacterized protein</fullName>
    </submittedName>
</protein>
<dbReference type="OrthoDB" id="5415741at2759"/>
<dbReference type="RefSeq" id="XP_007828782.1">
    <property type="nucleotide sequence ID" value="XM_007830591.1"/>
</dbReference>
<sequence length="126" mass="14208">MADREPRPTRVKQDITAKACAVLLKSPRFNWSSTAVSDWFGVDEDGKRIFPPSTINTIYRVAVSRGFDPNSPKLVIKDEFFLEGKRSGRPRKNRIPKSQPAPAQESVEQIEQISEEVEPPQDLIDG</sequence>
<evidence type="ECO:0000313" key="3">
    <source>
        <dbReference type="Proteomes" id="UP000030651"/>
    </source>
</evidence>
<keyword evidence="3" id="KW-1185">Reference proteome</keyword>
<dbReference type="AlphaFoldDB" id="W3XRQ2"/>
<proteinExistence type="predicted"/>
<dbReference type="HOGENOM" id="CLU_1982350_0_0_1"/>
<name>W3XRQ2_PESFW</name>
<dbReference type="GeneID" id="19267023"/>
<reference evidence="3" key="1">
    <citation type="journal article" date="2015" name="BMC Genomics">
        <title>Genomic and transcriptomic analysis of the endophytic fungus Pestalotiopsis fici reveals its lifestyle and high potential for synthesis of natural products.</title>
        <authorList>
            <person name="Wang X."/>
            <person name="Zhang X."/>
            <person name="Liu L."/>
            <person name="Xiang M."/>
            <person name="Wang W."/>
            <person name="Sun X."/>
            <person name="Che Y."/>
            <person name="Guo L."/>
            <person name="Liu G."/>
            <person name="Guo L."/>
            <person name="Wang C."/>
            <person name="Yin W.B."/>
            <person name="Stadler M."/>
            <person name="Zhang X."/>
            <person name="Liu X."/>
        </authorList>
    </citation>
    <scope>NUCLEOTIDE SEQUENCE [LARGE SCALE GENOMIC DNA]</scope>
    <source>
        <strain evidence="3">W106-1 / CGMCC3.15140</strain>
    </source>
</reference>
<evidence type="ECO:0000256" key="1">
    <source>
        <dbReference type="SAM" id="MobiDB-lite"/>
    </source>
</evidence>